<dbReference type="PANTHER" id="PTHR46483">
    <property type="entry name" value="PHOSPHOLIPASE A1 PLIP2, CHLOROPLASTIC"/>
    <property type="match status" value="1"/>
</dbReference>
<protein>
    <recommendedName>
        <fullName evidence="3">Fungal lipase-type domain-containing protein</fullName>
    </recommendedName>
</protein>
<dbReference type="AlphaFoldDB" id="A0AAD3T360"/>
<comment type="caution">
    <text evidence="4">The sequence shown here is derived from an EMBL/GenBank/DDBJ whole genome shotgun (WGS) entry which is preliminary data.</text>
</comment>
<evidence type="ECO:0000256" key="2">
    <source>
        <dbReference type="SAM" id="MobiDB-lite"/>
    </source>
</evidence>
<keyword evidence="5" id="KW-1185">Reference proteome</keyword>
<dbReference type="Gene3D" id="3.40.50.1820">
    <property type="entry name" value="alpha/beta hydrolase"/>
    <property type="match status" value="1"/>
</dbReference>
<dbReference type="Proteomes" id="UP001279734">
    <property type="component" value="Unassembled WGS sequence"/>
</dbReference>
<feature type="domain" description="Fungal lipase-type" evidence="3">
    <location>
        <begin position="397"/>
        <end position="534"/>
    </location>
</feature>
<feature type="compositionally biased region" description="Basic and acidic residues" evidence="2">
    <location>
        <begin position="141"/>
        <end position="157"/>
    </location>
</feature>
<reference evidence="4" key="1">
    <citation type="submission" date="2023-05" db="EMBL/GenBank/DDBJ databases">
        <title>Nepenthes gracilis genome sequencing.</title>
        <authorList>
            <person name="Fukushima K."/>
        </authorList>
    </citation>
    <scope>NUCLEOTIDE SEQUENCE</scope>
    <source>
        <strain evidence="4">SING2019-196</strain>
    </source>
</reference>
<evidence type="ECO:0000259" key="3">
    <source>
        <dbReference type="Pfam" id="PF01764"/>
    </source>
</evidence>
<keyword evidence="1" id="KW-0378">Hydrolase</keyword>
<dbReference type="GO" id="GO:0008970">
    <property type="term" value="F:phospholipase A1 activity"/>
    <property type="evidence" value="ECO:0007669"/>
    <property type="project" value="InterPro"/>
</dbReference>
<feature type="region of interest" description="Disordered" evidence="2">
    <location>
        <begin position="128"/>
        <end position="168"/>
    </location>
</feature>
<accession>A0AAD3T360</accession>
<evidence type="ECO:0000256" key="1">
    <source>
        <dbReference type="ARBA" id="ARBA00022801"/>
    </source>
</evidence>
<name>A0AAD3T360_NEPGR</name>
<dbReference type="Pfam" id="PF01764">
    <property type="entry name" value="Lipase_3"/>
    <property type="match status" value="1"/>
</dbReference>
<proteinExistence type="predicted"/>
<feature type="region of interest" description="Disordered" evidence="2">
    <location>
        <begin position="252"/>
        <end position="281"/>
    </location>
</feature>
<dbReference type="GO" id="GO:0006629">
    <property type="term" value="P:lipid metabolic process"/>
    <property type="evidence" value="ECO:0007669"/>
    <property type="project" value="InterPro"/>
</dbReference>
<gene>
    <name evidence="4" type="ORF">Nepgr_022743</name>
</gene>
<dbReference type="CDD" id="cd00519">
    <property type="entry name" value="Lipase_3"/>
    <property type="match status" value="1"/>
</dbReference>
<feature type="compositionally biased region" description="Basic and acidic residues" evidence="2">
    <location>
        <begin position="269"/>
        <end position="281"/>
    </location>
</feature>
<dbReference type="SUPFAM" id="SSF53474">
    <property type="entry name" value="alpha/beta-Hydrolases"/>
    <property type="match status" value="1"/>
</dbReference>
<evidence type="ECO:0000313" key="5">
    <source>
        <dbReference type="Proteomes" id="UP001279734"/>
    </source>
</evidence>
<dbReference type="InterPro" id="IPR002921">
    <property type="entry name" value="Fungal_lipase-type"/>
</dbReference>
<dbReference type="InterPro" id="IPR043367">
    <property type="entry name" value="PLIP1/2/3"/>
</dbReference>
<organism evidence="4 5">
    <name type="scientific">Nepenthes gracilis</name>
    <name type="common">Slender pitcher plant</name>
    <dbReference type="NCBI Taxonomy" id="150966"/>
    <lineage>
        <taxon>Eukaryota</taxon>
        <taxon>Viridiplantae</taxon>
        <taxon>Streptophyta</taxon>
        <taxon>Embryophyta</taxon>
        <taxon>Tracheophyta</taxon>
        <taxon>Spermatophyta</taxon>
        <taxon>Magnoliopsida</taxon>
        <taxon>eudicotyledons</taxon>
        <taxon>Gunneridae</taxon>
        <taxon>Pentapetalae</taxon>
        <taxon>Caryophyllales</taxon>
        <taxon>Nepenthaceae</taxon>
        <taxon>Nepenthes</taxon>
    </lineage>
</organism>
<dbReference type="PANTHER" id="PTHR46483:SF4">
    <property type="entry name" value="PHOSPHOLIPASE A1 PLIP2, CHLOROPLASTIC"/>
    <property type="match status" value="1"/>
</dbReference>
<evidence type="ECO:0000313" key="4">
    <source>
        <dbReference type="EMBL" id="GMH20901.1"/>
    </source>
</evidence>
<dbReference type="InterPro" id="IPR029058">
    <property type="entry name" value="AB_hydrolase_fold"/>
</dbReference>
<sequence length="750" mass="82038">MDSLCLGTGIHGISSSILMGSNLDILPGRSQFTASVGNFPAPANGISVETGSDKAARSRFLFKLPFLRSLFPGGKQRMKGVALDDAVLVESKERQDVGNGEEGGSNLGQSERRNGNWVLKILMAKEEQGKGEGGDDEGQESEEREREENGELGDQKIESSSSGCHDEEAGACKACDEDDAGENAVVFDRDSFSRMLKKVSFAEAKLYAQLSYLSLLAYSIPSIKPGNLLKRQGLRYVTSSVEKREQFSSVLAEGKEQLGDPETDLSSTESDKTENNRVGRLECEDRENEGYRISASAAFQIAASAASYLHTRTRSILPFRSSNDATGDVVPNNSGRDDDGGMDLEMAAFMATTDSVTAVVAAKEEVKQAVADDLNSISSTPCEWYICDDDKSATRFFVIQGSESLASWQANLLFEPVQFEGSGVFVHRGIYEAAKGMYQQMLPEIHVHTESHGGRAKFRFTGHSLGGSLSLLINLMLLMRGELPPSSLLPVIMFGSPCVMCGGDDLLSKLGLPRSHVQGITMHRDIVPRAFSCNYPRHVAELLKAVNGNFRSHPCLNHQKLLYAPMGELLILQPEANYSPPHDLLPSGSGLYLLCCTLADIKEADKQLRAAKDVFLNTPHPLEILSDRSAYGYSGAITRDHDINSYLKCMRNMICQELNRIRKAKRDRRQKAWWALLVPRVINPDATVDNPSGSGLGTADLDEFHFSGIIRIGSKSLKRLSRFVASQRVHLLLLLIPAQLLLVGTFSMIG</sequence>
<dbReference type="EMBL" id="BSYO01000022">
    <property type="protein sequence ID" value="GMH20901.1"/>
    <property type="molecule type" value="Genomic_DNA"/>
</dbReference>